<accession>A0A9D7E8K0</accession>
<keyword evidence="1" id="KW-0812">Transmembrane</keyword>
<organism evidence="3 4">
    <name type="scientific">Candidatus Methylophosphatis roskildensis</name>
    <dbReference type="NCBI Taxonomy" id="2899263"/>
    <lineage>
        <taxon>Bacteria</taxon>
        <taxon>Pseudomonadati</taxon>
        <taxon>Pseudomonadota</taxon>
        <taxon>Betaproteobacteria</taxon>
        <taxon>Nitrosomonadales</taxon>
        <taxon>Sterolibacteriaceae</taxon>
        <taxon>Candidatus Methylophosphatis</taxon>
    </lineage>
</organism>
<sequence>MKNHAKGILACDILVAVTATFRMLYAFIVIEHGTRRLVDVSVTTNPTSDWALQQLPEVVGEDGGHGYLLHDQDRIFLKHLDDSIKGLGLEVLRSPVVSPKANEICERVIGTIRR</sequence>
<gene>
    <name evidence="3" type="ORF">IPH26_09095</name>
</gene>
<evidence type="ECO:0000256" key="1">
    <source>
        <dbReference type="SAM" id="Phobius"/>
    </source>
</evidence>
<evidence type="ECO:0000313" key="3">
    <source>
        <dbReference type="EMBL" id="MBK6973082.1"/>
    </source>
</evidence>
<comment type="caution">
    <text evidence="3">The sequence shown here is derived from an EMBL/GenBank/DDBJ whole genome shotgun (WGS) entry which is preliminary data.</text>
</comment>
<dbReference type="InterPro" id="IPR012337">
    <property type="entry name" value="RNaseH-like_sf"/>
</dbReference>
<protein>
    <recommendedName>
        <fullName evidence="2">Integrase catalytic domain-containing protein</fullName>
    </recommendedName>
</protein>
<evidence type="ECO:0000259" key="2">
    <source>
        <dbReference type="PROSITE" id="PS50994"/>
    </source>
</evidence>
<dbReference type="Gene3D" id="3.30.420.10">
    <property type="entry name" value="Ribonuclease H-like superfamily/Ribonuclease H"/>
    <property type="match status" value="1"/>
</dbReference>
<evidence type="ECO:0000313" key="4">
    <source>
        <dbReference type="Proteomes" id="UP000807785"/>
    </source>
</evidence>
<dbReference type="GO" id="GO:0015074">
    <property type="term" value="P:DNA integration"/>
    <property type="evidence" value="ECO:0007669"/>
    <property type="project" value="InterPro"/>
</dbReference>
<feature type="domain" description="Integrase catalytic" evidence="2">
    <location>
        <begin position="1"/>
        <end position="114"/>
    </location>
</feature>
<keyword evidence="1" id="KW-1133">Transmembrane helix</keyword>
<dbReference type="Proteomes" id="UP000807785">
    <property type="component" value="Unassembled WGS sequence"/>
</dbReference>
<keyword evidence="1" id="KW-0472">Membrane</keyword>
<dbReference type="InterPro" id="IPR036397">
    <property type="entry name" value="RNaseH_sf"/>
</dbReference>
<dbReference type="InterPro" id="IPR001584">
    <property type="entry name" value="Integrase_cat-core"/>
</dbReference>
<reference evidence="3" key="1">
    <citation type="submission" date="2020-10" db="EMBL/GenBank/DDBJ databases">
        <title>Connecting structure to function with the recovery of over 1000 high-quality activated sludge metagenome-assembled genomes encoding full-length rRNA genes using long-read sequencing.</title>
        <authorList>
            <person name="Singleton C.M."/>
            <person name="Petriglieri F."/>
            <person name="Kristensen J.M."/>
            <person name="Kirkegaard R.H."/>
            <person name="Michaelsen T.Y."/>
            <person name="Andersen M.H."/>
            <person name="Karst S.M."/>
            <person name="Dueholm M.S."/>
            <person name="Nielsen P.H."/>
            <person name="Albertsen M."/>
        </authorList>
    </citation>
    <scope>NUCLEOTIDE SEQUENCE</scope>
    <source>
        <strain evidence="3">Bjer_18-Q3-R1-45_BAT3C.347</strain>
    </source>
</reference>
<feature type="transmembrane region" description="Helical" evidence="1">
    <location>
        <begin position="7"/>
        <end position="28"/>
    </location>
</feature>
<name>A0A9D7E8K0_9PROT</name>
<dbReference type="GO" id="GO:0003676">
    <property type="term" value="F:nucleic acid binding"/>
    <property type="evidence" value="ECO:0007669"/>
    <property type="project" value="InterPro"/>
</dbReference>
<dbReference type="SUPFAM" id="SSF53098">
    <property type="entry name" value="Ribonuclease H-like"/>
    <property type="match status" value="1"/>
</dbReference>
<dbReference type="AlphaFoldDB" id="A0A9D7E8K0"/>
<dbReference type="EMBL" id="JADJEV010000003">
    <property type="protein sequence ID" value="MBK6973082.1"/>
    <property type="molecule type" value="Genomic_DNA"/>
</dbReference>
<dbReference type="PROSITE" id="PS50994">
    <property type="entry name" value="INTEGRASE"/>
    <property type="match status" value="1"/>
</dbReference>
<proteinExistence type="predicted"/>